<dbReference type="InterPro" id="IPR011013">
    <property type="entry name" value="Gal_mutarotase_sf_dom"/>
</dbReference>
<dbReference type="Gene3D" id="2.60.220.10">
    <property type="entry name" value="Polysaccharide lyase family 8-like, C-terminal"/>
    <property type="match status" value="1"/>
</dbReference>
<dbReference type="InterPro" id="IPR008929">
    <property type="entry name" value="Chondroitin_lyas"/>
</dbReference>
<evidence type="ECO:0000256" key="3">
    <source>
        <dbReference type="ARBA" id="ARBA00023239"/>
    </source>
</evidence>
<evidence type="ECO:0000313" key="7">
    <source>
        <dbReference type="EMBL" id="EHJ56187.1"/>
    </source>
</evidence>
<feature type="domain" description="Polysaccharide lyase 8 N-terminal alpha-helical" evidence="6">
    <location>
        <begin position="3"/>
        <end position="134"/>
    </location>
</feature>
<feature type="active site" evidence="4">
    <location>
        <position position="40"/>
    </location>
</feature>
<keyword evidence="8" id="KW-1185">Reference proteome</keyword>
<dbReference type="STRING" id="764291.STRUR_0151"/>
<evidence type="ECO:0000259" key="6">
    <source>
        <dbReference type="Pfam" id="PF08124"/>
    </source>
</evidence>
<sequence length="528" mass="60481">MLQDKDRLSAAISQLKQLFTFQDGKAVKEGFYKDGSYIDHTNVAYNGGYGVVLLDGFSQLTPLVKSSGFALSQFELSVLNSWLKKSFLPFIVNGEMMDLVRGRAISRSNESSQKTALAVIRSILRLIDTYPENNELIALKPRLKSELNKVTERNRYQGISSYWDFYLMDKLMSDQSVADFKDNNQLHLYNRMARLVYTNAKKDFSFALAMHSKKVLNFESMNNENQKGWYSGDGMFYLYQKGNQDYSNHYWPTVDAHSLPGTTELVQDRKKVTTVLIKEIGKEKSGMRTLSSSFVGSIKDEHQNGVATMAFKNWDGQLSAKKSWFILNDKIVFLGSDIKNKSQSEVVTTIDQKRIDPSNPYQVYINQTLVNPKEKQVYQNVTSIYLISKDKKIAVGYQFFNPTSISLAEESHSGKWTDINEKDKNKENLTQSFLSIKQYHTKEKKTYAYSMMPNVSQDQFSKELAEPSLKLLSNQKDLQAIYDSKQQIYALANHTPTQKIISNQIITKTGLYLINEKTAIINHQYLKH</sequence>
<feature type="active site" evidence="4">
    <location>
        <position position="49"/>
    </location>
</feature>
<dbReference type="eggNOG" id="COG5492">
    <property type="taxonomic scope" value="Bacteria"/>
</dbReference>
<dbReference type="PANTHER" id="PTHR38481">
    <property type="entry name" value="HYALURONATE LYASE"/>
    <property type="match status" value="1"/>
</dbReference>
<dbReference type="GO" id="GO:0005576">
    <property type="term" value="C:extracellular region"/>
    <property type="evidence" value="ECO:0007669"/>
    <property type="project" value="InterPro"/>
</dbReference>
<reference evidence="7 8" key="1">
    <citation type="journal article" date="2014" name="Int. J. Syst. Evol. Microbiol.">
        <title>Phylogenomics and the dynamic genome evolution of the genus Streptococcus.</title>
        <authorList>
            <consortium name="The Broad Institute Genome Sequencing Platform"/>
            <person name="Richards V.P."/>
            <person name="Palmer S.R."/>
            <person name="Pavinski Bitar P.D."/>
            <person name="Qin X."/>
            <person name="Weinstock G.M."/>
            <person name="Highlander S.K."/>
            <person name="Town C.D."/>
            <person name="Burne R.A."/>
            <person name="Stanhope M.J."/>
        </authorList>
    </citation>
    <scope>NUCLEOTIDE SEQUENCE [LARGE SCALE GENOMIC DNA]</scope>
    <source>
        <strain evidence="7 8">2285-97</strain>
    </source>
</reference>
<dbReference type="InterPro" id="IPR011071">
    <property type="entry name" value="Lyase_8-like_C"/>
</dbReference>
<dbReference type="PANTHER" id="PTHR38481:SF1">
    <property type="entry name" value="HYALURONATE LYASE"/>
    <property type="match status" value="1"/>
</dbReference>
<feature type="active site" evidence="4">
    <location>
        <position position="103"/>
    </location>
</feature>
<accession>G5KH59</accession>
<dbReference type="Pfam" id="PF08124">
    <property type="entry name" value="Lyase_8_N"/>
    <property type="match status" value="1"/>
</dbReference>
<proteinExistence type="inferred from homology"/>
<organism evidence="7 8">
    <name type="scientific">Streptococcus urinalis 2285-97</name>
    <dbReference type="NCBI Taxonomy" id="764291"/>
    <lineage>
        <taxon>Bacteria</taxon>
        <taxon>Bacillati</taxon>
        <taxon>Bacillota</taxon>
        <taxon>Bacilli</taxon>
        <taxon>Lactobacillales</taxon>
        <taxon>Streptococcaceae</taxon>
        <taxon>Streptococcus</taxon>
    </lineage>
</organism>
<evidence type="ECO:0000256" key="2">
    <source>
        <dbReference type="ARBA" id="ARBA00022729"/>
    </source>
</evidence>
<evidence type="ECO:0000256" key="4">
    <source>
        <dbReference type="PIRSR" id="PIRSR638970-1"/>
    </source>
</evidence>
<dbReference type="Pfam" id="PF02278">
    <property type="entry name" value="Lyase_8"/>
    <property type="match status" value="1"/>
</dbReference>
<dbReference type="InterPro" id="IPR014718">
    <property type="entry name" value="GH-type_carb-bd"/>
</dbReference>
<dbReference type="Proteomes" id="UP000005388">
    <property type="component" value="Unassembled WGS sequence"/>
</dbReference>
<dbReference type="GO" id="GO:0016837">
    <property type="term" value="F:carbon-oxygen lyase activity, acting on polysaccharides"/>
    <property type="evidence" value="ECO:0007669"/>
    <property type="project" value="UniProtKB-ARBA"/>
</dbReference>
<dbReference type="Gene3D" id="1.50.10.100">
    <property type="entry name" value="Chondroitin AC/alginate lyase"/>
    <property type="match status" value="1"/>
</dbReference>
<dbReference type="EMBL" id="AEUZ02000001">
    <property type="protein sequence ID" value="EHJ56187.1"/>
    <property type="molecule type" value="Genomic_DNA"/>
</dbReference>
<protein>
    <submittedName>
        <fullName evidence="7">Polysaccharide lyase family 8, super-sandwich domain protein</fullName>
    </submittedName>
</protein>
<evidence type="ECO:0000256" key="1">
    <source>
        <dbReference type="ARBA" id="ARBA00006699"/>
    </source>
</evidence>
<dbReference type="InterPro" id="IPR003159">
    <property type="entry name" value="Lyase_8_central_dom"/>
</dbReference>
<gene>
    <name evidence="7" type="ORF">STRUR_0151</name>
</gene>
<name>G5KH59_9STRE</name>
<dbReference type="GO" id="GO:0030246">
    <property type="term" value="F:carbohydrate binding"/>
    <property type="evidence" value="ECO:0007669"/>
    <property type="project" value="InterPro"/>
</dbReference>
<dbReference type="AlphaFoldDB" id="G5KH59"/>
<comment type="similarity">
    <text evidence="1">Belongs to the polysaccharide lyase 8 family.</text>
</comment>
<dbReference type="GO" id="GO:0005975">
    <property type="term" value="P:carbohydrate metabolic process"/>
    <property type="evidence" value="ECO:0007669"/>
    <property type="project" value="InterPro"/>
</dbReference>
<evidence type="ECO:0000259" key="5">
    <source>
        <dbReference type="Pfam" id="PF02278"/>
    </source>
</evidence>
<keyword evidence="2" id="KW-0732">Signal</keyword>
<comment type="caution">
    <text evidence="7">The sequence shown here is derived from an EMBL/GenBank/DDBJ whole genome shotgun (WGS) entry which is preliminary data.</text>
</comment>
<feature type="domain" description="Polysaccharide lyase family 8 central" evidence="5">
    <location>
        <begin position="187"/>
        <end position="456"/>
    </location>
</feature>
<dbReference type="InterPro" id="IPR038970">
    <property type="entry name" value="Lyase_8"/>
</dbReference>
<keyword evidence="3 7" id="KW-0456">Lyase</keyword>
<dbReference type="SUPFAM" id="SSF49863">
    <property type="entry name" value="Hyaluronate lyase-like, C-terminal domain"/>
    <property type="match status" value="1"/>
</dbReference>
<dbReference type="SUPFAM" id="SSF48230">
    <property type="entry name" value="Chondroitin AC/alginate lyase"/>
    <property type="match status" value="1"/>
</dbReference>
<dbReference type="Gene3D" id="2.70.98.10">
    <property type="match status" value="1"/>
</dbReference>
<evidence type="ECO:0000313" key="8">
    <source>
        <dbReference type="Proteomes" id="UP000005388"/>
    </source>
</evidence>
<dbReference type="InterPro" id="IPR012970">
    <property type="entry name" value="Lyase_8_alpha_N"/>
</dbReference>
<dbReference type="SUPFAM" id="SSF74650">
    <property type="entry name" value="Galactose mutarotase-like"/>
    <property type="match status" value="1"/>
</dbReference>